<dbReference type="InterPro" id="IPR009081">
    <property type="entry name" value="PP-bd_ACP"/>
</dbReference>
<dbReference type="GO" id="GO:0008610">
    <property type="term" value="P:lipid biosynthetic process"/>
    <property type="evidence" value="ECO:0007669"/>
    <property type="project" value="UniProtKB-ARBA"/>
</dbReference>
<dbReference type="FunFam" id="2.30.38.10:FF:000001">
    <property type="entry name" value="Non-ribosomal peptide synthetase PvdI"/>
    <property type="match status" value="1"/>
</dbReference>
<comment type="caution">
    <text evidence="6">The sequence shown here is derived from an EMBL/GenBank/DDBJ whole genome shotgun (WGS) entry which is preliminary data.</text>
</comment>
<dbReference type="SUPFAM" id="SSF56801">
    <property type="entry name" value="Acetyl-CoA synthetase-like"/>
    <property type="match status" value="1"/>
</dbReference>
<dbReference type="Proteomes" id="UP001165092">
    <property type="component" value="Unassembled WGS sequence"/>
</dbReference>
<comment type="cofactor">
    <cofactor evidence="1">
        <name>pantetheine 4'-phosphate</name>
        <dbReference type="ChEBI" id="CHEBI:47942"/>
    </cofactor>
</comment>
<dbReference type="SMART" id="SM00823">
    <property type="entry name" value="PKS_PP"/>
    <property type="match status" value="1"/>
</dbReference>
<dbReference type="CDD" id="cd19540">
    <property type="entry name" value="LCL_NRPS-like"/>
    <property type="match status" value="1"/>
</dbReference>
<evidence type="ECO:0000259" key="5">
    <source>
        <dbReference type="PROSITE" id="PS50075"/>
    </source>
</evidence>
<evidence type="ECO:0000256" key="1">
    <source>
        <dbReference type="ARBA" id="ARBA00001957"/>
    </source>
</evidence>
<proteinExistence type="predicted"/>
<keyword evidence="2" id="KW-0596">Phosphopantetheine</keyword>
<dbReference type="GO" id="GO:0005829">
    <property type="term" value="C:cytosol"/>
    <property type="evidence" value="ECO:0007669"/>
    <property type="project" value="TreeGrafter"/>
</dbReference>
<dbReference type="InterPro" id="IPR023213">
    <property type="entry name" value="CAT-like_dom_sf"/>
</dbReference>
<dbReference type="Pfam" id="PF00501">
    <property type="entry name" value="AMP-binding"/>
    <property type="match status" value="1"/>
</dbReference>
<dbReference type="Gene3D" id="3.30.559.30">
    <property type="entry name" value="Nonribosomal peptide synthetase, condensation domain"/>
    <property type="match status" value="1"/>
</dbReference>
<dbReference type="SUPFAM" id="SSF52777">
    <property type="entry name" value="CoA-dependent acyltransferases"/>
    <property type="match status" value="2"/>
</dbReference>
<sequence length="1311" mass="140844">MIPLSFAQSRIWFLDQVDHGAGYRIPLIYRLQGDLDVAALNAALGDLVDRHESLRTVFPEVNGAPRQKILASADTRPDLDATDVDEPGLADALREEVGHVFDLAAQPPLHTRLIALGGDRYVLLLLLHHIAADGWSLTPLLRDLADAYTARRAGGPPQWQPLAVQYPDYTLWQRELLGDIRDPAGLGGRQLAYWRDALKGVPETLPLPTDRPRPPVASHRGATVPVHIGPETHKGLLALARDEHASLYMVLQTAFAALLTRLGAGTDIPIGSPVAGRMDEGLNDLIGMFVNTLVLRTDTAGDPTFRTLLGRVRATDLNAYSHQDLPFERLVEELRPNRSAAWNPLFQVMLVLEDQTERVPDLPGLRVTEERIDYSNAKFDLALHLRQHASPDAEGHYGLDGVLEYAQDLFTQETATGIVERLLLLVADMLADPDRPISRATVLTPAEHTALTGGRAGASAPGDGPLLPALVEEQAAATPDAPAVASGALELDYRELNARANRLAHRLAGQGIGPEAIVALLLPRGTDAIVAMLAVLKAGAAYLPIDPDYPDQRIALMLTDAAPRLLITDGALGRRATTSSVPLLDIDTWADHAAGLPDHDPTDADRVQPLLPAHPAYVIYTSGSTGRPKGVVVEHRSVSLFVRQARAEYPGTAGTAVVTSSLSFDQALNPVYLPLTSGGTVRLGASVWDEAQAGDRPALLCVTPSHLDLLAELPDGASPSACLTVGGEALTGDVLASWRRRFPDVVVYNCYGPTEATVDSARYRLAPGRRPGPGPVPIGTPNPGEWIHVLDERLAPVPPGVVGELYISGGGLARGYLNRPGLTAQRFVADPYGPPGTRMYRTGDLGRRRPDHVLEFVGRNDDQVKIRGHRIELGEVRAALRARPEVARAAVVVREYAPADERLVGYVVPAAAHDGADPAAIRTAVAEVLPAAAVPSAVVVVDHLPLTPSGKLDRDALPAPGYAAPAAHRRGPGTREEAVLCAIFADVLGVDEVGADDGFFELGGHSLLAIPVVHRIRQECAVDLPIAVLLEAPTVAELAVRVRERRAGPVEPRRHEPVPSAFLPRLSTRSADAEFTLFCLPYAGGGASAYREWPQAFSAGVDVQPVQLPGREGLALHPPVERFDRMVALLDEVLRPVLDRPFGLFGHSMGAMLATELAAYWEAGGHPGPELVVVSAWTGRPRTGPVHGGGHLTDDELVERVLKLGATDPTVFQERELRAMVLDVFRGDLALSADHRCGFDRLSVPVLAVGGSDDEALTREDLEAWRQRTTGRCTVTVFPGDHFFLRDQRASLVDAIEAEIGKASGRGTRPR</sequence>
<dbReference type="InterPro" id="IPR020806">
    <property type="entry name" value="PKS_PP-bd"/>
</dbReference>
<dbReference type="Gene3D" id="3.40.50.980">
    <property type="match status" value="2"/>
</dbReference>
<dbReference type="SUPFAM" id="SSF47336">
    <property type="entry name" value="ACP-like"/>
    <property type="match status" value="1"/>
</dbReference>
<dbReference type="InterPro" id="IPR036736">
    <property type="entry name" value="ACP-like_sf"/>
</dbReference>
<dbReference type="InterPro" id="IPR045851">
    <property type="entry name" value="AMP-bd_C_sf"/>
</dbReference>
<dbReference type="GO" id="GO:0003824">
    <property type="term" value="F:catalytic activity"/>
    <property type="evidence" value="ECO:0007669"/>
    <property type="project" value="InterPro"/>
</dbReference>
<dbReference type="Pfam" id="PF00550">
    <property type="entry name" value="PP-binding"/>
    <property type="match status" value="1"/>
</dbReference>
<dbReference type="GO" id="GO:0043041">
    <property type="term" value="P:amino acid activation for nonribosomal peptide biosynthetic process"/>
    <property type="evidence" value="ECO:0007669"/>
    <property type="project" value="TreeGrafter"/>
</dbReference>
<dbReference type="InterPro" id="IPR020802">
    <property type="entry name" value="TesA-like"/>
</dbReference>
<evidence type="ECO:0000313" key="6">
    <source>
        <dbReference type="EMBL" id="GLU49965.1"/>
    </source>
</evidence>
<dbReference type="FunFam" id="3.30.300.30:FF:000010">
    <property type="entry name" value="Enterobactin synthetase component F"/>
    <property type="match status" value="1"/>
</dbReference>
<dbReference type="InterPro" id="IPR025110">
    <property type="entry name" value="AMP-bd_C"/>
</dbReference>
<dbReference type="PROSITE" id="PS50075">
    <property type="entry name" value="CARRIER"/>
    <property type="match status" value="1"/>
</dbReference>
<dbReference type="SMART" id="SM00824">
    <property type="entry name" value="PKS_TE"/>
    <property type="match status" value="1"/>
</dbReference>
<evidence type="ECO:0000256" key="3">
    <source>
        <dbReference type="ARBA" id="ARBA00022553"/>
    </source>
</evidence>
<dbReference type="GO" id="GO:0044550">
    <property type="term" value="P:secondary metabolite biosynthetic process"/>
    <property type="evidence" value="ECO:0007669"/>
    <property type="project" value="TreeGrafter"/>
</dbReference>
<dbReference type="InterPro" id="IPR001031">
    <property type="entry name" value="Thioesterase"/>
</dbReference>
<organism evidence="6 7">
    <name type="scientific">Nocardiopsis ansamitocini</name>
    <dbReference type="NCBI Taxonomy" id="1670832"/>
    <lineage>
        <taxon>Bacteria</taxon>
        <taxon>Bacillati</taxon>
        <taxon>Actinomycetota</taxon>
        <taxon>Actinomycetes</taxon>
        <taxon>Streptosporangiales</taxon>
        <taxon>Nocardiopsidaceae</taxon>
        <taxon>Nocardiopsis</taxon>
    </lineage>
</organism>
<dbReference type="PROSITE" id="PS00455">
    <property type="entry name" value="AMP_BINDING"/>
    <property type="match status" value="1"/>
</dbReference>
<dbReference type="EMBL" id="BSQG01000010">
    <property type="protein sequence ID" value="GLU49965.1"/>
    <property type="molecule type" value="Genomic_DNA"/>
</dbReference>
<keyword evidence="7" id="KW-1185">Reference proteome</keyword>
<dbReference type="InterPro" id="IPR000873">
    <property type="entry name" value="AMP-dep_synth/lig_dom"/>
</dbReference>
<keyword evidence="3" id="KW-0597">Phosphoprotein</keyword>
<dbReference type="Gene3D" id="1.10.1200.10">
    <property type="entry name" value="ACP-like"/>
    <property type="match status" value="1"/>
</dbReference>
<dbReference type="FunFam" id="3.30.559.30:FF:000001">
    <property type="entry name" value="Non-ribosomal peptide synthetase"/>
    <property type="match status" value="1"/>
</dbReference>
<dbReference type="NCBIfam" id="TIGR01733">
    <property type="entry name" value="AA-adenyl-dom"/>
    <property type="match status" value="1"/>
</dbReference>
<dbReference type="Gene3D" id="2.30.38.10">
    <property type="entry name" value="Luciferase, Domain 3"/>
    <property type="match status" value="1"/>
</dbReference>
<accession>A0A9W6PA58</accession>
<feature type="domain" description="Carrier" evidence="5">
    <location>
        <begin position="971"/>
        <end position="1046"/>
    </location>
</feature>
<evidence type="ECO:0000313" key="7">
    <source>
        <dbReference type="Proteomes" id="UP001165092"/>
    </source>
</evidence>
<reference evidence="6" key="1">
    <citation type="submission" date="2023-02" db="EMBL/GenBank/DDBJ databases">
        <title>Nocardiopsis ansamitocini NBRC 112285.</title>
        <authorList>
            <person name="Ichikawa N."/>
            <person name="Sato H."/>
            <person name="Tonouchi N."/>
        </authorList>
    </citation>
    <scope>NUCLEOTIDE SEQUENCE</scope>
    <source>
        <strain evidence="6">NBRC 112285</strain>
    </source>
</reference>
<dbReference type="GO" id="GO:0072330">
    <property type="term" value="P:monocarboxylic acid biosynthetic process"/>
    <property type="evidence" value="ECO:0007669"/>
    <property type="project" value="UniProtKB-ARBA"/>
</dbReference>
<dbReference type="GO" id="GO:0031177">
    <property type="term" value="F:phosphopantetheine binding"/>
    <property type="evidence" value="ECO:0007669"/>
    <property type="project" value="InterPro"/>
</dbReference>
<dbReference type="Pfam" id="PF00975">
    <property type="entry name" value="Thioesterase"/>
    <property type="match status" value="1"/>
</dbReference>
<dbReference type="Pfam" id="PF00668">
    <property type="entry name" value="Condensation"/>
    <property type="match status" value="1"/>
</dbReference>
<dbReference type="InterPro" id="IPR020845">
    <property type="entry name" value="AMP-binding_CS"/>
</dbReference>
<evidence type="ECO:0000256" key="4">
    <source>
        <dbReference type="SAM" id="MobiDB-lite"/>
    </source>
</evidence>
<dbReference type="PANTHER" id="PTHR45527">
    <property type="entry name" value="NONRIBOSOMAL PEPTIDE SYNTHETASE"/>
    <property type="match status" value="1"/>
</dbReference>
<name>A0A9W6PA58_9ACTN</name>
<dbReference type="PANTHER" id="PTHR45527:SF1">
    <property type="entry name" value="FATTY ACID SYNTHASE"/>
    <property type="match status" value="1"/>
</dbReference>
<protein>
    <recommendedName>
        <fullName evidence="5">Carrier domain-containing protein</fullName>
    </recommendedName>
</protein>
<dbReference type="CDD" id="cd05930">
    <property type="entry name" value="A_NRPS"/>
    <property type="match status" value="1"/>
</dbReference>
<gene>
    <name evidence="6" type="ORF">Nans01_43160</name>
</gene>
<dbReference type="SUPFAM" id="SSF53474">
    <property type="entry name" value="alpha/beta-Hydrolases"/>
    <property type="match status" value="1"/>
</dbReference>
<dbReference type="Gene3D" id="3.30.559.10">
    <property type="entry name" value="Chloramphenicol acetyltransferase-like domain"/>
    <property type="match status" value="1"/>
</dbReference>
<dbReference type="FunFam" id="1.10.1200.10:FF:000016">
    <property type="entry name" value="Non-ribosomal peptide synthase"/>
    <property type="match status" value="1"/>
</dbReference>
<evidence type="ECO:0000256" key="2">
    <source>
        <dbReference type="ARBA" id="ARBA00022450"/>
    </source>
</evidence>
<dbReference type="FunFam" id="3.40.50.980:FF:000001">
    <property type="entry name" value="Non-ribosomal peptide synthetase"/>
    <property type="match status" value="1"/>
</dbReference>
<feature type="region of interest" description="Disordered" evidence="4">
    <location>
        <begin position="204"/>
        <end position="225"/>
    </location>
</feature>
<dbReference type="Gene3D" id="3.30.300.30">
    <property type="match status" value="1"/>
</dbReference>
<dbReference type="Gene3D" id="3.40.50.1820">
    <property type="entry name" value="alpha/beta hydrolase"/>
    <property type="match status" value="1"/>
</dbReference>
<dbReference type="InterPro" id="IPR029058">
    <property type="entry name" value="AB_hydrolase_fold"/>
</dbReference>
<dbReference type="InterPro" id="IPR001242">
    <property type="entry name" value="Condensation_dom"/>
</dbReference>
<dbReference type="InterPro" id="IPR010071">
    <property type="entry name" value="AA_adenyl_dom"/>
</dbReference>
<dbReference type="RefSeq" id="WP_285761505.1">
    <property type="nucleotide sequence ID" value="NZ_BSQG01000010.1"/>
</dbReference>
<dbReference type="Pfam" id="PF13193">
    <property type="entry name" value="AMP-binding_C"/>
    <property type="match status" value="1"/>
</dbReference>